<organism evidence="2 3">
    <name type="scientific">Candidatus Magasanikbacteria bacterium CG_4_10_14_0_2_um_filter_33_14</name>
    <dbReference type="NCBI Taxonomy" id="1974636"/>
    <lineage>
        <taxon>Bacteria</taxon>
        <taxon>Candidatus Magasanikiibacteriota</taxon>
    </lineage>
</organism>
<evidence type="ECO:0000313" key="2">
    <source>
        <dbReference type="EMBL" id="PIZ96412.1"/>
    </source>
</evidence>
<keyword evidence="1" id="KW-1133">Transmembrane helix</keyword>
<proteinExistence type="predicted"/>
<name>A0A2M7VBF8_9BACT</name>
<feature type="transmembrane region" description="Helical" evidence="1">
    <location>
        <begin position="12"/>
        <end position="33"/>
    </location>
</feature>
<dbReference type="EMBL" id="PFPL01000023">
    <property type="protein sequence ID" value="PIZ96412.1"/>
    <property type="molecule type" value="Genomic_DNA"/>
</dbReference>
<keyword evidence="1" id="KW-0812">Transmembrane</keyword>
<dbReference type="AlphaFoldDB" id="A0A2M7VBF8"/>
<protein>
    <submittedName>
        <fullName evidence="2">Uncharacterized protein</fullName>
    </submittedName>
</protein>
<dbReference type="Proteomes" id="UP000231453">
    <property type="component" value="Unassembled WGS sequence"/>
</dbReference>
<accession>A0A2M7VBF8</accession>
<evidence type="ECO:0000313" key="3">
    <source>
        <dbReference type="Proteomes" id="UP000231453"/>
    </source>
</evidence>
<sequence length="62" mass="7647">MKIFRDWSFKWWEVALLKVCLISLGILMGLYFFKYLVALTWLWWGLFVVIGLYFMVRFFRGK</sequence>
<keyword evidence="1" id="KW-0472">Membrane</keyword>
<gene>
    <name evidence="2" type="ORF">COX80_01490</name>
</gene>
<evidence type="ECO:0000256" key="1">
    <source>
        <dbReference type="SAM" id="Phobius"/>
    </source>
</evidence>
<reference evidence="3" key="1">
    <citation type="submission" date="2017-09" db="EMBL/GenBank/DDBJ databases">
        <title>Depth-based differentiation of microbial function through sediment-hosted aquifers and enrichment of novel symbionts in the deep terrestrial subsurface.</title>
        <authorList>
            <person name="Probst A.J."/>
            <person name="Ladd B."/>
            <person name="Jarett J.K."/>
            <person name="Geller-Mcgrath D.E."/>
            <person name="Sieber C.M.K."/>
            <person name="Emerson J.B."/>
            <person name="Anantharaman K."/>
            <person name="Thomas B.C."/>
            <person name="Malmstrom R."/>
            <person name="Stieglmeier M."/>
            <person name="Klingl A."/>
            <person name="Woyke T."/>
            <person name="Ryan C.M."/>
            <person name="Banfield J.F."/>
        </authorList>
    </citation>
    <scope>NUCLEOTIDE SEQUENCE [LARGE SCALE GENOMIC DNA]</scope>
</reference>
<feature type="transmembrane region" description="Helical" evidence="1">
    <location>
        <begin position="39"/>
        <end position="59"/>
    </location>
</feature>
<comment type="caution">
    <text evidence="2">The sequence shown here is derived from an EMBL/GenBank/DDBJ whole genome shotgun (WGS) entry which is preliminary data.</text>
</comment>